<name>A0A0F9DRI2_9ZZZZ</name>
<protein>
    <submittedName>
        <fullName evidence="1">Uncharacterized protein</fullName>
    </submittedName>
</protein>
<gene>
    <name evidence="1" type="ORF">LCGC14_2514480</name>
</gene>
<dbReference type="AlphaFoldDB" id="A0A0F9DRI2"/>
<comment type="caution">
    <text evidence="1">The sequence shown here is derived from an EMBL/GenBank/DDBJ whole genome shotgun (WGS) entry which is preliminary data.</text>
</comment>
<accession>A0A0F9DRI2</accession>
<feature type="non-terminal residue" evidence="1">
    <location>
        <position position="1"/>
    </location>
</feature>
<sequence length="25" mass="2704">DLIEASSEILDKAREEGGNRMIAAD</sequence>
<evidence type="ECO:0000313" key="1">
    <source>
        <dbReference type="EMBL" id="KKL14553.1"/>
    </source>
</evidence>
<reference evidence="1" key="1">
    <citation type="journal article" date="2015" name="Nature">
        <title>Complex archaea that bridge the gap between prokaryotes and eukaryotes.</title>
        <authorList>
            <person name="Spang A."/>
            <person name="Saw J.H."/>
            <person name="Jorgensen S.L."/>
            <person name="Zaremba-Niedzwiedzka K."/>
            <person name="Martijn J."/>
            <person name="Lind A.E."/>
            <person name="van Eijk R."/>
            <person name="Schleper C."/>
            <person name="Guy L."/>
            <person name="Ettema T.J."/>
        </authorList>
    </citation>
    <scope>NUCLEOTIDE SEQUENCE</scope>
</reference>
<proteinExistence type="predicted"/>
<dbReference type="EMBL" id="LAZR01040413">
    <property type="protein sequence ID" value="KKL14553.1"/>
    <property type="molecule type" value="Genomic_DNA"/>
</dbReference>
<organism evidence="1">
    <name type="scientific">marine sediment metagenome</name>
    <dbReference type="NCBI Taxonomy" id="412755"/>
    <lineage>
        <taxon>unclassified sequences</taxon>
        <taxon>metagenomes</taxon>
        <taxon>ecological metagenomes</taxon>
    </lineage>
</organism>